<proteinExistence type="predicted"/>
<evidence type="ECO:0000256" key="1">
    <source>
        <dbReference type="SAM" id="MobiDB-lite"/>
    </source>
</evidence>
<evidence type="ECO:0000313" key="2">
    <source>
        <dbReference type="EMBL" id="KAF5332820.1"/>
    </source>
</evidence>
<protein>
    <submittedName>
        <fullName evidence="2">Uncharacterized protein</fullName>
    </submittedName>
</protein>
<sequence length="317" mass="35956">MSTPFHQTMGSQALRFPHGSSNTFNDCNILNADDIPAHRIDAPSHIILTPISGIRYIVSTPTSLTTTHQRTPAPTSVAPCYESESTSRTRFPEDDSVKAIQAHHDVPPLHTTSILPFFAQHQPPDPGPPPLVIRHPDPSFRNSIRCVKAIRSCHDVLPHPLNNLNMWRPNPVFRKPIRRVETVHDVDHADLATLSRRAHHAILAYGVSGLQRHFGHLLPNAHFALDTHAPLQFIVFIFLHYLARRNHFCRYFVIPALPSPTLQYSALFCAGITPFVGRHIHHLDNSRRRDPVIDFNRYRFSSHEKVRQSDVKVPDLI</sequence>
<dbReference type="OrthoDB" id="3120175at2759"/>
<evidence type="ECO:0000313" key="3">
    <source>
        <dbReference type="Proteomes" id="UP000541558"/>
    </source>
</evidence>
<feature type="region of interest" description="Disordered" evidence="1">
    <location>
        <begin position="65"/>
        <end position="88"/>
    </location>
</feature>
<keyword evidence="3" id="KW-1185">Reference proteome</keyword>
<dbReference type="EMBL" id="JAACJK010000110">
    <property type="protein sequence ID" value="KAF5332820.1"/>
    <property type="molecule type" value="Genomic_DNA"/>
</dbReference>
<comment type="caution">
    <text evidence="2">The sequence shown here is derived from an EMBL/GenBank/DDBJ whole genome shotgun (WGS) entry which is preliminary data.</text>
</comment>
<organism evidence="2 3">
    <name type="scientific">Ephemerocybe angulata</name>
    <dbReference type="NCBI Taxonomy" id="980116"/>
    <lineage>
        <taxon>Eukaryota</taxon>
        <taxon>Fungi</taxon>
        <taxon>Dikarya</taxon>
        <taxon>Basidiomycota</taxon>
        <taxon>Agaricomycotina</taxon>
        <taxon>Agaricomycetes</taxon>
        <taxon>Agaricomycetidae</taxon>
        <taxon>Agaricales</taxon>
        <taxon>Agaricineae</taxon>
        <taxon>Psathyrellaceae</taxon>
        <taxon>Ephemerocybe</taxon>
    </lineage>
</organism>
<accession>A0A8H5C0G0</accession>
<feature type="compositionally biased region" description="Polar residues" evidence="1">
    <location>
        <begin position="65"/>
        <end position="74"/>
    </location>
</feature>
<dbReference type="AlphaFoldDB" id="A0A8H5C0G0"/>
<dbReference type="Proteomes" id="UP000541558">
    <property type="component" value="Unassembled WGS sequence"/>
</dbReference>
<gene>
    <name evidence="2" type="ORF">D9611_005480</name>
</gene>
<reference evidence="2 3" key="1">
    <citation type="journal article" date="2020" name="ISME J.">
        <title>Uncovering the hidden diversity of litter-decomposition mechanisms in mushroom-forming fungi.</title>
        <authorList>
            <person name="Floudas D."/>
            <person name="Bentzer J."/>
            <person name="Ahren D."/>
            <person name="Johansson T."/>
            <person name="Persson P."/>
            <person name="Tunlid A."/>
        </authorList>
    </citation>
    <scope>NUCLEOTIDE SEQUENCE [LARGE SCALE GENOMIC DNA]</scope>
    <source>
        <strain evidence="2 3">CBS 175.51</strain>
    </source>
</reference>
<name>A0A8H5C0G0_9AGAR</name>